<dbReference type="SMART" id="SM00572">
    <property type="entry name" value="DZF"/>
    <property type="match status" value="1"/>
</dbReference>
<keyword evidence="5" id="KW-0238">DNA-binding</keyword>
<dbReference type="GO" id="GO:0003727">
    <property type="term" value="F:single-stranded RNA binding"/>
    <property type="evidence" value="ECO:0007669"/>
    <property type="project" value="TreeGrafter"/>
</dbReference>
<dbReference type="SMART" id="SM00358">
    <property type="entry name" value="DSRM"/>
    <property type="match status" value="1"/>
</dbReference>
<accession>G5BBY8</accession>
<evidence type="ECO:0000259" key="9">
    <source>
        <dbReference type="PROSITE" id="PS51703"/>
    </source>
</evidence>
<dbReference type="GO" id="GO:0003725">
    <property type="term" value="F:double-stranded RNA binding"/>
    <property type="evidence" value="ECO:0007669"/>
    <property type="project" value="TreeGrafter"/>
</dbReference>
<evidence type="ECO:0000256" key="5">
    <source>
        <dbReference type="ARBA" id="ARBA00023125"/>
    </source>
</evidence>
<comment type="subcellular location">
    <subcellularLocation>
        <location evidence="1">Cytoplasm</location>
    </subcellularLocation>
</comment>
<dbReference type="Proteomes" id="UP000006813">
    <property type="component" value="Unassembled WGS sequence"/>
</dbReference>
<evidence type="ECO:0000256" key="3">
    <source>
        <dbReference type="ARBA" id="ARBA00022737"/>
    </source>
</evidence>
<evidence type="ECO:0000313" key="11">
    <source>
        <dbReference type="Proteomes" id="UP000006813"/>
    </source>
</evidence>
<feature type="compositionally biased region" description="Polar residues" evidence="7">
    <location>
        <begin position="441"/>
        <end position="454"/>
    </location>
</feature>
<dbReference type="SUPFAM" id="SSF54768">
    <property type="entry name" value="dsRNA-binding domain-like"/>
    <property type="match status" value="2"/>
</dbReference>
<dbReference type="EMBL" id="JH169440">
    <property type="protein sequence ID" value="EHB06804.1"/>
    <property type="molecule type" value="Genomic_DNA"/>
</dbReference>
<evidence type="ECO:0000313" key="10">
    <source>
        <dbReference type="EMBL" id="EHB06804.1"/>
    </source>
</evidence>
<dbReference type="Pfam" id="PF00035">
    <property type="entry name" value="dsrm"/>
    <property type="match status" value="1"/>
</dbReference>
<name>G5BBY8_HETGA</name>
<evidence type="ECO:0000256" key="7">
    <source>
        <dbReference type="SAM" id="MobiDB-lite"/>
    </source>
</evidence>
<proteinExistence type="predicted"/>
<evidence type="ECO:0000256" key="2">
    <source>
        <dbReference type="ARBA" id="ARBA00022490"/>
    </source>
</evidence>
<keyword evidence="4 6" id="KW-0694">RNA-binding</keyword>
<feature type="region of interest" description="Disordered" evidence="7">
    <location>
        <begin position="306"/>
        <end position="329"/>
    </location>
</feature>
<reference evidence="10 11" key="1">
    <citation type="journal article" date="2011" name="Nature">
        <title>Genome sequencing reveals insights into physiology and longevity of the naked mole rat.</title>
        <authorList>
            <person name="Kim E.B."/>
            <person name="Fang X."/>
            <person name="Fushan A.A."/>
            <person name="Huang Z."/>
            <person name="Lobanov A.V."/>
            <person name="Han L."/>
            <person name="Marino S.M."/>
            <person name="Sun X."/>
            <person name="Turanov A.A."/>
            <person name="Yang P."/>
            <person name="Yim S.H."/>
            <person name="Zhao X."/>
            <person name="Kasaikina M.V."/>
            <person name="Stoletzki N."/>
            <person name="Peng C."/>
            <person name="Polak P."/>
            <person name="Xiong Z."/>
            <person name="Kiezun A."/>
            <person name="Zhu Y."/>
            <person name="Chen Y."/>
            <person name="Kryukov G.V."/>
            <person name="Zhang Q."/>
            <person name="Peshkin L."/>
            <person name="Yang L."/>
            <person name="Bronson R.T."/>
            <person name="Buffenstein R."/>
            <person name="Wang B."/>
            <person name="Han C."/>
            <person name="Li Q."/>
            <person name="Chen L."/>
            <person name="Zhao W."/>
            <person name="Sunyaev S.R."/>
            <person name="Park T.J."/>
            <person name="Zhang G."/>
            <person name="Wang J."/>
            <person name="Gladyshev V.N."/>
        </authorList>
    </citation>
    <scope>NUCLEOTIDE SEQUENCE [LARGE SCALE GENOMIC DNA]</scope>
</reference>
<evidence type="ECO:0000259" key="8">
    <source>
        <dbReference type="PROSITE" id="PS50137"/>
    </source>
</evidence>
<dbReference type="PANTHER" id="PTHR45762">
    <property type="entry name" value="ZINC FINGER RNA-BINDING PROTEIN"/>
    <property type="match status" value="1"/>
</dbReference>
<dbReference type="GO" id="GO:0005737">
    <property type="term" value="C:cytoplasm"/>
    <property type="evidence" value="ECO:0007669"/>
    <property type="project" value="UniProtKB-SubCell"/>
</dbReference>
<dbReference type="GO" id="GO:0071011">
    <property type="term" value="C:precatalytic spliceosome"/>
    <property type="evidence" value="ECO:0007669"/>
    <property type="project" value="TreeGrafter"/>
</dbReference>
<protein>
    <submittedName>
        <fullName evidence="10">Interleukin enhancer-binding factor 3</fullName>
    </submittedName>
</protein>
<sequence length="482" mass="52792">MPCCLGVPLTRQVVPGQGQRSEVLCHCYLGPEGPVDPCAHLGSPRGWALERLCEKSICTANRPMGTCKALQRVLKCLASGIMMPDGSGIYDPCEKEATHAIGQLDRQQWEDITQSAQHAVRLAAFGQLHKVLGMEPLPSKMPKKPKNKNPVDYIVQIPPSTTYAIIPMKHPMEEDREEKSPSKKKIQKEEEKAEPPQAKNALIRLNQLKLVLQYKLVSQTGPVCAPIFTISVEVDGSSFEASEPSKKTTKLHVAVKVLQDMGLPTGAEGRDSSKGEDSAEETEAKPAVAALPAVVKAVSTPSVTFPSDATAEQGPILTKHGKNPVMELNEKRRGLKYELISETRGSHDKRFVMEVEPPKHTGKKPPHGAQQKPSYCSGYQSHQGQQQSYNQSQYDNYGPPQGKQKGHNHGQGNYSYWNSYSLPGGGGGSDYSYESKFRGYSSRSNYNSPGSGQNYSGPPSSYQSSQGGYSRSADHSMNYQYR</sequence>
<feature type="region of interest" description="Disordered" evidence="7">
    <location>
        <begin position="262"/>
        <end position="286"/>
    </location>
</feature>
<dbReference type="Gene3D" id="1.10.1410.40">
    <property type="match status" value="1"/>
</dbReference>
<dbReference type="InterPro" id="IPR006561">
    <property type="entry name" value="DZF_dom"/>
</dbReference>
<feature type="compositionally biased region" description="Low complexity" evidence="7">
    <location>
        <begin position="455"/>
        <end position="470"/>
    </location>
</feature>
<feature type="domain" description="DZF" evidence="9">
    <location>
        <begin position="1"/>
        <end position="176"/>
    </location>
</feature>
<dbReference type="PROSITE" id="PS51703">
    <property type="entry name" value="DZF"/>
    <property type="match status" value="1"/>
</dbReference>
<feature type="region of interest" description="Disordered" evidence="7">
    <location>
        <begin position="170"/>
        <end position="197"/>
    </location>
</feature>
<feature type="domain" description="DRBM" evidence="8">
    <location>
        <begin position="197"/>
        <end position="263"/>
    </location>
</feature>
<organism evidence="10 11">
    <name type="scientific">Heterocephalus glaber</name>
    <name type="common">Naked mole rat</name>
    <dbReference type="NCBI Taxonomy" id="10181"/>
    <lineage>
        <taxon>Eukaryota</taxon>
        <taxon>Metazoa</taxon>
        <taxon>Chordata</taxon>
        <taxon>Craniata</taxon>
        <taxon>Vertebrata</taxon>
        <taxon>Euteleostomi</taxon>
        <taxon>Mammalia</taxon>
        <taxon>Eutheria</taxon>
        <taxon>Euarchontoglires</taxon>
        <taxon>Glires</taxon>
        <taxon>Rodentia</taxon>
        <taxon>Hystricomorpha</taxon>
        <taxon>Bathyergidae</taxon>
        <taxon>Heterocephalus</taxon>
    </lineage>
</organism>
<dbReference type="STRING" id="10181.G5BBY8"/>
<dbReference type="PROSITE" id="PS50137">
    <property type="entry name" value="DS_RBD"/>
    <property type="match status" value="1"/>
</dbReference>
<feature type="region of interest" description="Disordered" evidence="7">
    <location>
        <begin position="357"/>
        <end position="482"/>
    </location>
</feature>
<dbReference type="Gene3D" id="3.30.460.10">
    <property type="entry name" value="Beta Polymerase, domain 2"/>
    <property type="match status" value="1"/>
</dbReference>
<feature type="compositionally biased region" description="Basic and acidic residues" evidence="7">
    <location>
        <begin position="170"/>
        <end position="194"/>
    </location>
</feature>
<dbReference type="InterPro" id="IPR043519">
    <property type="entry name" value="NT_sf"/>
</dbReference>
<evidence type="ECO:0000256" key="4">
    <source>
        <dbReference type="ARBA" id="ARBA00022884"/>
    </source>
</evidence>
<evidence type="ECO:0000256" key="6">
    <source>
        <dbReference type="PROSITE-ProRule" id="PRU00266"/>
    </source>
</evidence>
<dbReference type="FunFam" id="3.30.160.20:FF:000008">
    <property type="entry name" value="interleukin enhancer-binding factor 3 isoform X2"/>
    <property type="match status" value="1"/>
</dbReference>
<dbReference type="AlphaFoldDB" id="G5BBY8"/>
<gene>
    <name evidence="10" type="ORF">GW7_01996</name>
</gene>
<feature type="compositionally biased region" description="Low complexity" evidence="7">
    <location>
        <begin position="374"/>
        <end position="403"/>
    </location>
</feature>
<dbReference type="PANTHER" id="PTHR45762:SF4">
    <property type="entry name" value="INTERLEUKIN ENHANCER-BINDING FACTOR 3"/>
    <property type="match status" value="1"/>
</dbReference>
<keyword evidence="3" id="KW-0677">Repeat</keyword>
<dbReference type="FunFam" id="1.10.1410.40:FF:000001">
    <property type="entry name" value="interleukin enhancer-binding factor 3 isoform X1"/>
    <property type="match status" value="1"/>
</dbReference>
<dbReference type="FunCoup" id="G5BBY8">
    <property type="interactions" value="4472"/>
</dbReference>
<keyword evidence="2" id="KW-0963">Cytoplasm</keyword>
<dbReference type="InterPro" id="IPR049402">
    <property type="entry name" value="DZF_dom_C"/>
</dbReference>
<feature type="compositionally biased region" description="Basic and acidic residues" evidence="7">
    <location>
        <begin position="268"/>
        <end position="277"/>
    </location>
</feature>
<dbReference type="GO" id="GO:0003677">
    <property type="term" value="F:DNA binding"/>
    <property type="evidence" value="ECO:0007669"/>
    <property type="project" value="UniProtKB-KW"/>
</dbReference>
<evidence type="ECO:0000256" key="1">
    <source>
        <dbReference type="ARBA" id="ARBA00004496"/>
    </source>
</evidence>
<dbReference type="InParanoid" id="G5BBY8"/>
<dbReference type="Pfam" id="PF20965">
    <property type="entry name" value="DZF_C"/>
    <property type="match status" value="1"/>
</dbReference>
<dbReference type="Gene3D" id="3.30.160.20">
    <property type="match status" value="2"/>
</dbReference>
<dbReference type="InterPro" id="IPR014720">
    <property type="entry name" value="dsRBD_dom"/>
</dbReference>